<sequence length="66" mass="7609">MIQRSRTYLYNDKTITESSARAMLSYLVSIARQLSTKTFQAMARQQLERYAALERAGFKVDPFGDI</sequence>
<dbReference type="EMBL" id="VMNF01000012">
    <property type="protein sequence ID" value="TXB98208.1"/>
    <property type="molecule type" value="Genomic_DNA"/>
</dbReference>
<dbReference type="AlphaFoldDB" id="A0A5C6SJZ4"/>
<evidence type="ECO:0000313" key="1">
    <source>
        <dbReference type="EMBL" id="TXB98208.1"/>
    </source>
</evidence>
<name>A0A5C6SJZ4_FUSOC</name>
<reference evidence="1 2" key="1">
    <citation type="submission" date="2019-07" db="EMBL/GenBank/DDBJ databases">
        <title>The First High-Quality Draft Genome Sequence of the Causal Agent of the Current Panama Disease Epidemic.</title>
        <authorList>
            <person name="Warmington R.J."/>
            <person name="Kay W."/>
            <person name="Jeffries A."/>
            <person name="Bebber D."/>
            <person name="Moore K."/>
            <person name="Studholme D.J."/>
        </authorList>
    </citation>
    <scope>NUCLEOTIDE SEQUENCE [LARGE SCALE GENOMIC DNA]</scope>
    <source>
        <strain evidence="1 2">TR4</strain>
    </source>
</reference>
<gene>
    <name evidence="1" type="ORF">FocTR4_00012346</name>
</gene>
<comment type="caution">
    <text evidence="1">The sequence shown here is derived from an EMBL/GenBank/DDBJ whole genome shotgun (WGS) entry which is preliminary data.</text>
</comment>
<protein>
    <submittedName>
        <fullName evidence="1">Uncharacterized protein</fullName>
    </submittedName>
</protein>
<proteinExistence type="predicted"/>
<evidence type="ECO:0000313" key="2">
    <source>
        <dbReference type="Proteomes" id="UP000321331"/>
    </source>
</evidence>
<accession>A0A5C6SJZ4</accession>
<organism evidence="1 2">
    <name type="scientific">Fusarium oxysporum f. sp. cubense</name>
    <dbReference type="NCBI Taxonomy" id="61366"/>
    <lineage>
        <taxon>Eukaryota</taxon>
        <taxon>Fungi</taxon>
        <taxon>Dikarya</taxon>
        <taxon>Ascomycota</taxon>
        <taxon>Pezizomycotina</taxon>
        <taxon>Sordariomycetes</taxon>
        <taxon>Hypocreomycetidae</taxon>
        <taxon>Hypocreales</taxon>
        <taxon>Nectriaceae</taxon>
        <taxon>Fusarium</taxon>
        <taxon>Fusarium oxysporum species complex</taxon>
    </lineage>
</organism>
<dbReference type="Proteomes" id="UP000321331">
    <property type="component" value="Unassembled WGS sequence"/>
</dbReference>